<sequence length="545" mass="63265">MKQHLIYFLFFLILGAVAIQVLRAPFYERGDGREYIIQTQSIVFDHSLRIDTKSRRDYWNLTNPFGLTLSEAKPPLPKDGHQLKETDQACGNFGSLYPDENGDYRYIHSWMYSLATSSLYALLHYIDSGRRLEYYSFRLFNLLLFILSLSLLLIGNPSFKALLTLTLTLASPLTGYLEWEHVEVFCFALTLIAFILIDSPRLRYYSTIPLGIAAAQNIPILLFLPIHTFLYSKKLGKDWPSPSHWLKYLLGLIFPALQLFYFREYFGVFSLYPVLKGASLDFITFDKVLDIFISPLMGCLWFYPLLFLLLPSRIAKANALQLFFICLSVLLVASLASSTSNLSSSQIGSLRYAAWFTAPLLWAILKKEWQPNSIIQKCLETFGFISSLFIIIYFQSYRLLLGDSMYFMSHDIKRYEISSLYKLTHYHDDAELLAEHIQGKEIYAPYNFNGFYIWKLDQENSMWLLSKRALDRLSHLEFLREPNSEIASSLNSDILSCSEYLCRLNPENINYFHKHPVLGHYQLIWIKGPLKEIKANVPIYLREET</sequence>
<dbReference type="EMBL" id="JAAZON010000539">
    <property type="protein sequence ID" value="NMC63839.1"/>
    <property type="molecule type" value="Genomic_DNA"/>
</dbReference>
<evidence type="ECO:0008006" key="4">
    <source>
        <dbReference type="Google" id="ProtNLM"/>
    </source>
</evidence>
<evidence type="ECO:0000256" key="1">
    <source>
        <dbReference type="SAM" id="Phobius"/>
    </source>
</evidence>
<keyword evidence="1" id="KW-0472">Membrane</keyword>
<feature type="transmembrane region" description="Helical" evidence="1">
    <location>
        <begin position="317"/>
        <end position="337"/>
    </location>
</feature>
<feature type="transmembrane region" description="Helical" evidence="1">
    <location>
        <begin position="179"/>
        <end position="197"/>
    </location>
</feature>
<evidence type="ECO:0000313" key="2">
    <source>
        <dbReference type="EMBL" id="NMC63839.1"/>
    </source>
</evidence>
<feature type="transmembrane region" description="Helical" evidence="1">
    <location>
        <begin position="204"/>
        <end position="225"/>
    </location>
</feature>
<feature type="transmembrane region" description="Helical" evidence="1">
    <location>
        <begin position="291"/>
        <end position="310"/>
    </location>
</feature>
<organism evidence="2 3">
    <name type="scientific">SAR324 cluster bacterium</name>
    <dbReference type="NCBI Taxonomy" id="2024889"/>
    <lineage>
        <taxon>Bacteria</taxon>
        <taxon>Deltaproteobacteria</taxon>
        <taxon>SAR324 cluster</taxon>
    </lineage>
</organism>
<keyword evidence="1" id="KW-0812">Transmembrane</keyword>
<keyword evidence="1" id="KW-1133">Transmembrane helix</keyword>
<feature type="transmembrane region" description="Helical" evidence="1">
    <location>
        <begin position="107"/>
        <end position="127"/>
    </location>
</feature>
<dbReference type="AlphaFoldDB" id="A0A7X9IL72"/>
<feature type="transmembrane region" description="Helical" evidence="1">
    <location>
        <begin position="377"/>
        <end position="394"/>
    </location>
</feature>
<protein>
    <recommendedName>
        <fullName evidence="4">Glycosyltransferase RgtA/B/C/D-like domain-containing protein</fullName>
    </recommendedName>
</protein>
<reference evidence="2 3" key="1">
    <citation type="journal article" date="2020" name="Biotechnol. Biofuels">
        <title>New insights from the biogas microbiome by comprehensive genome-resolved metagenomics of nearly 1600 species originating from multiple anaerobic digesters.</title>
        <authorList>
            <person name="Campanaro S."/>
            <person name="Treu L."/>
            <person name="Rodriguez-R L.M."/>
            <person name="Kovalovszki A."/>
            <person name="Ziels R.M."/>
            <person name="Maus I."/>
            <person name="Zhu X."/>
            <person name="Kougias P.G."/>
            <person name="Basile A."/>
            <person name="Luo G."/>
            <person name="Schluter A."/>
            <person name="Konstantinidis K.T."/>
            <person name="Angelidaki I."/>
        </authorList>
    </citation>
    <scope>NUCLEOTIDE SEQUENCE [LARGE SCALE GENOMIC DNA]</scope>
    <source>
        <strain evidence="2">AS27yjCOA_65</strain>
    </source>
</reference>
<feature type="transmembrane region" description="Helical" evidence="1">
    <location>
        <begin position="349"/>
        <end position="365"/>
    </location>
</feature>
<proteinExistence type="predicted"/>
<evidence type="ECO:0000313" key="3">
    <source>
        <dbReference type="Proteomes" id="UP000524246"/>
    </source>
</evidence>
<gene>
    <name evidence="2" type="ORF">GYA55_11810</name>
</gene>
<accession>A0A7X9IL72</accession>
<dbReference type="Proteomes" id="UP000524246">
    <property type="component" value="Unassembled WGS sequence"/>
</dbReference>
<name>A0A7X9IL72_9DELT</name>
<feature type="transmembrane region" description="Helical" evidence="1">
    <location>
        <begin position="139"/>
        <end position="159"/>
    </location>
</feature>
<comment type="caution">
    <text evidence="2">The sequence shown here is derived from an EMBL/GenBank/DDBJ whole genome shotgun (WGS) entry which is preliminary data.</text>
</comment>